<dbReference type="RefSeq" id="WP_053435178.1">
    <property type="nucleotide sequence ID" value="NZ_LGUF01000007.1"/>
</dbReference>
<dbReference type="CDD" id="cd24076">
    <property type="entry name" value="ASKHA_ATPase_ROK_BsXylR-like"/>
    <property type="match status" value="1"/>
</dbReference>
<accession>A0A0M0GD38</accession>
<dbReference type="STRING" id="1459.AF332_13960"/>
<dbReference type="PATRIC" id="fig|1459.3.peg.3018"/>
<evidence type="ECO:0000256" key="2">
    <source>
        <dbReference type="ARBA" id="ARBA00006479"/>
    </source>
</evidence>
<dbReference type="EMBL" id="LGUF01000007">
    <property type="protein sequence ID" value="KON87825.1"/>
    <property type="molecule type" value="Genomic_DNA"/>
</dbReference>
<dbReference type="InterPro" id="IPR043129">
    <property type="entry name" value="ATPase_NBD"/>
</dbReference>
<organism evidence="4 5">
    <name type="scientific">Sporosarcina globispora</name>
    <name type="common">Bacillus globisporus</name>
    <dbReference type="NCBI Taxonomy" id="1459"/>
    <lineage>
        <taxon>Bacteria</taxon>
        <taxon>Bacillati</taxon>
        <taxon>Bacillota</taxon>
        <taxon>Bacilli</taxon>
        <taxon>Bacillales</taxon>
        <taxon>Caryophanaceae</taxon>
        <taxon>Sporosarcina</taxon>
    </lineage>
</organism>
<reference evidence="5" key="1">
    <citation type="submission" date="2015-07" db="EMBL/GenBank/DDBJ databases">
        <title>Fjat-10036 dsm4.</title>
        <authorList>
            <person name="Liu B."/>
            <person name="Wang J."/>
            <person name="Zhu Y."/>
            <person name="Liu G."/>
            <person name="Chen Q."/>
            <person name="Chen Z."/>
            <person name="Lan J."/>
            <person name="Che J."/>
            <person name="Ge C."/>
            <person name="Shi H."/>
            <person name="Pan Z."/>
            <person name="Liu X."/>
        </authorList>
    </citation>
    <scope>NUCLEOTIDE SEQUENCE [LARGE SCALE GENOMIC DNA]</scope>
    <source>
        <strain evidence="5">DSM 4</strain>
    </source>
</reference>
<comment type="function">
    <text evidence="1">Transcriptional repressor of xylose-utilizing enzymes.</text>
</comment>
<dbReference type="OrthoDB" id="9796533at2"/>
<dbReference type="PROSITE" id="PS01125">
    <property type="entry name" value="ROK"/>
    <property type="match status" value="1"/>
</dbReference>
<sequence>MQKGTFQWMKSINKTIVLNKIRMSGPISRAQIAKETNLTPPTVSSIVKELLDEQFVVESQQGQSSGGRKPTMLVLNHKGFYVLGVDVGPVKIRTVLTDLNGKVLFSHSAYLPAFVTNKSLLDMLKAEISNMLKNASTSIGQLLGIGIGMHGIVDHKHGISLFAPSLNLRNIPIKEELEHYFQVAVKVENDARAMALGETWFVSDQNESGTVVTINVGNGIGAGIVVDGKLLHGEHSLAGEIGHMSIDLGGSKCTCGNFGCLQTLASGTAIKERALKELTMGKKSCLNELADGDLDRIEASTIYQAARLGDPLSIDLLTNTGIYLGIGITNLIHLLNPTKIIISGGISNAKDFLLTAIKETVSARALTVQAKNTEIIASKLGEYSAAIGSVVLILADIFSVDLVEC</sequence>
<evidence type="ECO:0000313" key="4">
    <source>
        <dbReference type="EMBL" id="KON87825.1"/>
    </source>
</evidence>
<evidence type="ECO:0000256" key="1">
    <source>
        <dbReference type="ARBA" id="ARBA00002486"/>
    </source>
</evidence>
<comment type="caution">
    <text evidence="4">The sequence shown here is derived from an EMBL/GenBank/DDBJ whole genome shotgun (WGS) entry which is preliminary data.</text>
</comment>
<name>A0A0M0GD38_SPOGL</name>
<keyword evidence="3" id="KW-0119">Carbohydrate metabolism</keyword>
<keyword evidence="5" id="KW-1185">Reference proteome</keyword>
<evidence type="ECO:0000313" key="5">
    <source>
        <dbReference type="Proteomes" id="UP000037109"/>
    </source>
</evidence>
<dbReference type="SUPFAM" id="SSF46785">
    <property type="entry name" value="Winged helix' DNA-binding domain"/>
    <property type="match status" value="1"/>
</dbReference>
<dbReference type="AlphaFoldDB" id="A0A0M0GD38"/>
<protein>
    <submittedName>
        <fullName evidence="4">ROK family transcriptional regulator</fullName>
    </submittedName>
</protein>
<proteinExistence type="inferred from homology"/>
<dbReference type="InterPro" id="IPR036388">
    <property type="entry name" value="WH-like_DNA-bd_sf"/>
</dbReference>
<evidence type="ECO:0000256" key="3">
    <source>
        <dbReference type="ARBA" id="ARBA00022629"/>
    </source>
</evidence>
<comment type="similarity">
    <text evidence="2">Belongs to the ROK (NagC/XylR) family.</text>
</comment>
<dbReference type="Proteomes" id="UP000037109">
    <property type="component" value="Unassembled WGS sequence"/>
</dbReference>
<dbReference type="Gene3D" id="3.30.420.40">
    <property type="match status" value="2"/>
</dbReference>
<dbReference type="GO" id="GO:0042732">
    <property type="term" value="P:D-xylose metabolic process"/>
    <property type="evidence" value="ECO:0007669"/>
    <property type="project" value="UniProtKB-KW"/>
</dbReference>
<dbReference type="Gene3D" id="1.10.10.10">
    <property type="entry name" value="Winged helix-like DNA-binding domain superfamily/Winged helix DNA-binding domain"/>
    <property type="match status" value="1"/>
</dbReference>
<dbReference type="PANTHER" id="PTHR18964:SF149">
    <property type="entry name" value="BIFUNCTIONAL UDP-N-ACETYLGLUCOSAMINE 2-EPIMERASE_N-ACETYLMANNOSAMINE KINASE"/>
    <property type="match status" value="1"/>
</dbReference>
<dbReference type="PANTHER" id="PTHR18964">
    <property type="entry name" value="ROK (REPRESSOR, ORF, KINASE) FAMILY"/>
    <property type="match status" value="1"/>
</dbReference>
<dbReference type="InterPro" id="IPR049874">
    <property type="entry name" value="ROK_cs"/>
</dbReference>
<dbReference type="Pfam" id="PF13412">
    <property type="entry name" value="HTH_24"/>
    <property type="match status" value="1"/>
</dbReference>
<dbReference type="Pfam" id="PF00480">
    <property type="entry name" value="ROK"/>
    <property type="match status" value="1"/>
</dbReference>
<dbReference type="InterPro" id="IPR000600">
    <property type="entry name" value="ROK"/>
</dbReference>
<keyword evidence="3" id="KW-0859">Xylose metabolism</keyword>
<dbReference type="SUPFAM" id="SSF53067">
    <property type="entry name" value="Actin-like ATPase domain"/>
    <property type="match status" value="1"/>
</dbReference>
<gene>
    <name evidence="4" type="ORF">AF332_13960</name>
</gene>
<dbReference type="InterPro" id="IPR036390">
    <property type="entry name" value="WH_DNA-bd_sf"/>
</dbReference>